<evidence type="ECO:0000256" key="1">
    <source>
        <dbReference type="ARBA" id="ARBA00000085"/>
    </source>
</evidence>
<feature type="transmembrane region" description="Helical" evidence="4">
    <location>
        <begin position="12"/>
        <end position="37"/>
    </location>
</feature>
<evidence type="ECO:0000256" key="4">
    <source>
        <dbReference type="SAM" id="Phobius"/>
    </source>
</evidence>
<dbReference type="GO" id="GO:0000155">
    <property type="term" value="F:phosphorelay sensor kinase activity"/>
    <property type="evidence" value="ECO:0007669"/>
    <property type="project" value="TreeGrafter"/>
</dbReference>
<reference evidence="6 7" key="1">
    <citation type="submission" date="2016-12" db="EMBL/GenBank/DDBJ databases">
        <title>Isolation and genomic insights into novel planktonic Zetaproteobacteria from stratified waters of the Chesapeake Bay.</title>
        <authorList>
            <person name="McAllister S.M."/>
            <person name="Kato S."/>
            <person name="Chan C.S."/>
            <person name="Chiu B.K."/>
            <person name="Field E.K."/>
        </authorList>
    </citation>
    <scope>NUCLEOTIDE SEQUENCE [LARGE SCALE GENOMIC DNA]</scope>
    <source>
        <strain evidence="6 7">CP-8</strain>
    </source>
</reference>
<gene>
    <name evidence="6" type="ORF">Ga0123462_1603</name>
</gene>
<accession>A0A2K8L9A9</accession>
<dbReference type="InterPro" id="IPR005467">
    <property type="entry name" value="His_kinase_dom"/>
</dbReference>
<dbReference type="Proteomes" id="UP000231637">
    <property type="component" value="Chromosome"/>
</dbReference>
<sequence length="443" mass="49250">MSRLRLIFSFRRLVHSFAYFGATLAAIAVFVLVLMLAESAVYLSTGQPVSVWAMVIAAVAAAFGFAPLVQSMQRVLDRLFFRHQLDTLAAIRQLGAGDLAQLPLQDIETALLERICSVSHRRYAALDERNRPDGGWYTFPATAPLIDHQPEDGTHKDYDLCLKLPDASGEAYLWLGPRLDGWPMDSEERASLESLAKFSAVSLEHARLTHQQAEAARLDSLSRITKQLHSHDMKNRLHDLSFLAHHLGSGKLDEEDVVRMLTAIRKVTGRMQTLMQRMNDPNAPVDLAIAPIDLVALLKRSVRDRLWPESITIAAHYEVLPAVAGDADQLQGVFENLYDNAVQSMQRQGEVRIETRVVKNEQGEDVAEVRVSDQGCGMSKDFLNNRLFRLFATSKSNGLGVGLYLSRRIVNAHGGNIAAESDGPGKGSTFFVRLPLWQDQLAE</sequence>
<dbReference type="Pfam" id="PF02518">
    <property type="entry name" value="HATPase_c"/>
    <property type="match status" value="1"/>
</dbReference>
<comment type="catalytic activity">
    <reaction evidence="1">
        <text>ATP + protein L-histidine = ADP + protein N-phospho-L-histidine.</text>
        <dbReference type="EC" id="2.7.13.3"/>
    </reaction>
</comment>
<dbReference type="InterPro" id="IPR036890">
    <property type="entry name" value="HATPase_C_sf"/>
</dbReference>
<dbReference type="KEGG" id="mfn:Ga0123462_1603"/>
<dbReference type="InterPro" id="IPR004358">
    <property type="entry name" value="Sig_transdc_His_kin-like_C"/>
</dbReference>
<dbReference type="PRINTS" id="PR00344">
    <property type="entry name" value="BCTRLSENSOR"/>
</dbReference>
<keyword evidence="7" id="KW-1185">Reference proteome</keyword>
<dbReference type="RefSeq" id="WP_100265814.1">
    <property type="nucleotide sequence ID" value="NZ_CP018800.1"/>
</dbReference>
<dbReference type="SUPFAM" id="SSF55874">
    <property type="entry name" value="ATPase domain of HSP90 chaperone/DNA topoisomerase II/histidine kinase"/>
    <property type="match status" value="1"/>
</dbReference>
<dbReference type="Gene3D" id="3.30.565.10">
    <property type="entry name" value="Histidine kinase-like ATPase, C-terminal domain"/>
    <property type="match status" value="1"/>
</dbReference>
<evidence type="ECO:0000313" key="6">
    <source>
        <dbReference type="EMBL" id="ATX82461.1"/>
    </source>
</evidence>
<keyword evidence="6" id="KW-0808">Transferase</keyword>
<protein>
    <recommendedName>
        <fullName evidence="2">histidine kinase</fullName>
        <ecNumber evidence="2">2.7.13.3</ecNumber>
    </recommendedName>
</protein>
<dbReference type="AlphaFoldDB" id="A0A2K8L9A9"/>
<keyword evidence="4" id="KW-0812">Transmembrane</keyword>
<organism evidence="6 7">
    <name type="scientific">Mariprofundus ferrinatatus</name>
    <dbReference type="NCBI Taxonomy" id="1921087"/>
    <lineage>
        <taxon>Bacteria</taxon>
        <taxon>Pseudomonadati</taxon>
        <taxon>Pseudomonadota</taxon>
        <taxon>Candidatius Mariprofundia</taxon>
        <taxon>Mariprofundales</taxon>
        <taxon>Mariprofundaceae</taxon>
        <taxon>Mariprofundus</taxon>
    </lineage>
</organism>
<evidence type="ECO:0000256" key="3">
    <source>
        <dbReference type="ARBA" id="ARBA00022553"/>
    </source>
</evidence>
<keyword evidence="4" id="KW-1133">Transmembrane helix</keyword>
<dbReference type="EMBL" id="CP018800">
    <property type="protein sequence ID" value="ATX82461.1"/>
    <property type="molecule type" value="Genomic_DNA"/>
</dbReference>
<dbReference type="OrthoDB" id="9797243at2"/>
<evidence type="ECO:0000313" key="7">
    <source>
        <dbReference type="Proteomes" id="UP000231637"/>
    </source>
</evidence>
<keyword evidence="4" id="KW-0472">Membrane</keyword>
<dbReference type="SMART" id="SM00387">
    <property type="entry name" value="HATPase_c"/>
    <property type="match status" value="1"/>
</dbReference>
<feature type="transmembrane region" description="Helical" evidence="4">
    <location>
        <begin position="49"/>
        <end position="69"/>
    </location>
</feature>
<dbReference type="EC" id="2.7.13.3" evidence="2"/>
<feature type="domain" description="Histidine kinase" evidence="5">
    <location>
        <begin position="228"/>
        <end position="438"/>
    </location>
</feature>
<dbReference type="InterPro" id="IPR003594">
    <property type="entry name" value="HATPase_dom"/>
</dbReference>
<dbReference type="PROSITE" id="PS50109">
    <property type="entry name" value="HIS_KIN"/>
    <property type="match status" value="1"/>
</dbReference>
<evidence type="ECO:0000259" key="5">
    <source>
        <dbReference type="PROSITE" id="PS50109"/>
    </source>
</evidence>
<dbReference type="PANTHER" id="PTHR43547">
    <property type="entry name" value="TWO-COMPONENT HISTIDINE KINASE"/>
    <property type="match status" value="1"/>
</dbReference>
<dbReference type="PANTHER" id="PTHR43547:SF2">
    <property type="entry name" value="HYBRID SIGNAL TRANSDUCTION HISTIDINE KINASE C"/>
    <property type="match status" value="1"/>
</dbReference>
<proteinExistence type="predicted"/>
<name>A0A2K8L9A9_9PROT</name>
<evidence type="ECO:0000256" key="2">
    <source>
        <dbReference type="ARBA" id="ARBA00012438"/>
    </source>
</evidence>
<keyword evidence="6" id="KW-0418">Kinase</keyword>
<keyword evidence="3" id="KW-0597">Phosphoprotein</keyword>